<keyword evidence="1" id="KW-1185">Reference proteome</keyword>
<accession>A0A0M3IHM1</accession>
<dbReference type="WBParaSite" id="ALUE_0001792901-mRNA-1">
    <property type="protein sequence ID" value="ALUE_0001792901-mRNA-1"/>
    <property type="gene ID" value="ALUE_0001792901"/>
</dbReference>
<organism evidence="1 2">
    <name type="scientific">Ascaris lumbricoides</name>
    <name type="common">Giant roundworm</name>
    <dbReference type="NCBI Taxonomy" id="6252"/>
    <lineage>
        <taxon>Eukaryota</taxon>
        <taxon>Metazoa</taxon>
        <taxon>Ecdysozoa</taxon>
        <taxon>Nematoda</taxon>
        <taxon>Chromadorea</taxon>
        <taxon>Rhabditida</taxon>
        <taxon>Spirurina</taxon>
        <taxon>Ascaridomorpha</taxon>
        <taxon>Ascaridoidea</taxon>
        <taxon>Ascarididae</taxon>
        <taxon>Ascaris</taxon>
    </lineage>
</organism>
<proteinExistence type="predicted"/>
<evidence type="ECO:0000313" key="1">
    <source>
        <dbReference type="Proteomes" id="UP000036681"/>
    </source>
</evidence>
<evidence type="ECO:0000313" key="2">
    <source>
        <dbReference type="WBParaSite" id="ALUE_0001792901-mRNA-1"/>
    </source>
</evidence>
<dbReference type="Proteomes" id="UP000036681">
    <property type="component" value="Unplaced"/>
</dbReference>
<dbReference type="AlphaFoldDB" id="A0A0M3IHM1"/>
<sequence>MTQFRTHRLCAYRECILYKIFKQKAAAAQITIILRFSFMSWTCVEKKTIELTRKFIVWKRFRYRTYAYAYTCADKPVYSTCGLLNQRDVTSVQGHLLRQRQ</sequence>
<protein>
    <submittedName>
        <fullName evidence="2">Secreted protein</fullName>
    </submittedName>
</protein>
<reference evidence="2" key="1">
    <citation type="submission" date="2017-02" db="UniProtKB">
        <authorList>
            <consortium name="WormBaseParasite"/>
        </authorList>
    </citation>
    <scope>IDENTIFICATION</scope>
</reference>
<name>A0A0M3IHM1_ASCLU</name>